<feature type="transmembrane region" description="Helical" evidence="6">
    <location>
        <begin position="182"/>
        <end position="204"/>
    </location>
</feature>
<evidence type="ECO:0000313" key="7">
    <source>
        <dbReference type="EMBL" id="ACP20858.1"/>
    </source>
</evidence>
<accession>C3L4E1</accession>
<dbReference type="Pfam" id="PF03706">
    <property type="entry name" value="LPG_synthase_TM"/>
    <property type="match status" value="1"/>
</dbReference>
<dbReference type="EMBL" id="CP001102">
    <property type="protein sequence ID" value="ACP20858.1"/>
    <property type="molecule type" value="Genomic_DNA"/>
</dbReference>
<name>C3L4E1_AMOA5</name>
<protein>
    <recommendedName>
        <fullName evidence="9">Flippase-like domain-containing protein</fullName>
    </recommendedName>
</protein>
<dbReference type="Proteomes" id="UP000001227">
    <property type="component" value="Chromosome"/>
</dbReference>
<feature type="transmembrane region" description="Helical" evidence="6">
    <location>
        <begin position="92"/>
        <end position="111"/>
    </location>
</feature>
<keyword evidence="3 6" id="KW-0812">Transmembrane</keyword>
<organism evidence="7 8">
    <name type="scientific">Amoebophilus asiaticus (strain 5a2)</name>
    <dbReference type="NCBI Taxonomy" id="452471"/>
    <lineage>
        <taxon>Bacteria</taxon>
        <taxon>Pseudomonadati</taxon>
        <taxon>Bacteroidota</taxon>
        <taxon>Cytophagia</taxon>
        <taxon>Cytophagales</taxon>
        <taxon>Amoebophilaceae</taxon>
        <taxon>Candidatus Amoebophilus</taxon>
    </lineage>
</organism>
<evidence type="ECO:0000256" key="3">
    <source>
        <dbReference type="ARBA" id="ARBA00022692"/>
    </source>
</evidence>
<evidence type="ECO:0000256" key="1">
    <source>
        <dbReference type="ARBA" id="ARBA00004651"/>
    </source>
</evidence>
<sequence length="347" mass="39694">MPRLTLTLAIFIAYIKAILKIIRKIIPYIFSLFVASILLRYTYRNMSFEDLCLQVQELEWRWIVLSISLGLFSHLMRAYRWKLLLQPLGYNIGLMRTFSALMTGYLSNLFVPRLGEIIRCSVLRRTTIDIPMGILLGTVVLERIIDFIGFLIITACNFIISFSEITFTLQSITFPSINYKKLGWVLAFIIVVLAWAILFIYCTWDHNHLNKKLSSTKSFIINIKRGFYSILASQEKMLIVYTTILKWGLYYLSDYVGLFAIHTTSHLNWKVGLSILTMSSLSFAVPIQGAIGAYHILVSSSLMAYGISQSNALLYAGVMHAMHMLTILICGCISLVFTRLWVKSKKT</sequence>
<evidence type="ECO:0000256" key="5">
    <source>
        <dbReference type="ARBA" id="ARBA00023136"/>
    </source>
</evidence>
<keyword evidence="8" id="KW-1185">Reference proteome</keyword>
<gene>
    <name evidence="7" type="ordered locus">Aasi_1493</name>
</gene>
<dbReference type="AlphaFoldDB" id="C3L4E1"/>
<dbReference type="InterPro" id="IPR022791">
    <property type="entry name" value="L-PG_synthase/AglD"/>
</dbReference>
<feature type="transmembrane region" description="Helical" evidence="6">
    <location>
        <begin position="62"/>
        <end position="80"/>
    </location>
</feature>
<dbReference type="eggNOG" id="COG0392">
    <property type="taxonomic scope" value="Bacteria"/>
</dbReference>
<evidence type="ECO:0000256" key="2">
    <source>
        <dbReference type="ARBA" id="ARBA00022475"/>
    </source>
</evidence>
<dbReference type="PANTHER" id="PTHR39087:SF2">
    <property type="entry name" value="UPF0104 MEMBRANE PROTEIN MJ1595"/>
    <property type="match status" value="1"/>
</dbReference>
<keyword evidence="4 6" id="KW-1133">Transmembrane helix</keyword>
<keyword evidence="5 6" id="KW-0472">Membrane</keyword>
<feature type="transmembrane region" description="Helical" evidence="6">
    <location>
        <begin position="313"/>
        <end position="337"/>
    </location>
</feature>
<feature type="transmembrane region" description="Helical" evidence="6">
    <location>
        <begin position="132"/>
        <end position="162"/>
    </location>
</feature>
<feature type="transmembrane region" description="Helical" evidence="6">
    <location>
        <begin position="25"/>
        <end position="41"/>
    </location>
</feature>
<dbReference type="HOGENOM" id="CLU_048072_0_0_10"/>
<evidence type="ECO:0000256" key="4">
    <source>
        <dbReference type="ARBA" id="ARBA00022989"/>
    </source>
</evidence>
<dbReference type="KEGG" id="aas:Aasi_1493"/>
<reference evidence="7 8" key="1">
    <citation type="journal article" date="2010" name="J. Bacteriol.">
        <title>The genome of the amoeba symbiont 'Candidatus Amoebophilus asiaticus' reveals common mechanisms for host cell interaction among amoeba-associated bacteria.</title>
        <authorList>
            <person name="Schmitz-Esser S."/>
            <person name="Tischler P."/>
            <person name="Arnold R."/>
            <person name="Montanaro J."/>
            <person name="Wagner M."/>
            <person name="Rattei T."/>
            <person name="Horn M."/>
        </authorList>
    </citation>
    <scope>NUCLEOTIDE SEQUENCE [LARGE SCALE GENOMIC DNA]</scope>
    <source>
        <strain evidence="7 8">5a2</strain>
    </source>
</reference>
<evidence type="ECO:0000313" key="8">
    <source>
        <dbReference type="Proteomes" id="UP000001227"/>
    </source>
</evidence>
<proteinExistence type="predicted"/>
<keyword evidence="2" id="KW-1003">Cell membrane</keyword>
<comment type="subcellular location">
    <subcellularLocation>
        <location evidence="1">Cell membrane</location>
        <topology evidence="1">Multi-pass membrane protein</topology>
    </subcellularLocation>
</comment>
<evidence type="ECO:0000256" key="6">
    <source>
        <dbReference type="SAM" id="Phobius"/>
    </source>
</evidence>
<dbReference type="GO" id="GO:0005886">
    <property type="term" value="C:plasma membrane"/>
    <property type="evidence" value="ECO:0007669"/>
    <property type="project" value="UniProtKB-SubCell"/>
</dbReference>
<feature type="transmembrane region" description="Helical" evidence="6">
    <location>
        <begin position="281"/>
        <end position="307"/>
    </location>
</feature>
<evidence type="ECO:0008006" key="9">
    <source>
        <dbReference type="Google" id="ProtNLM"/>
    </source>
</evidence>
<dbReference type="PANTHER" id="PTHR39087">
    <property type="entry name" value="UPF0104 MEMBRANE PROTEIN MJ1595"/>
    <property type="match status" value="1"/>
</dbReference>
<dbReference type="STRING" id="452471.Aasi_1493"/>